<dbReference type="PRINTS" id="PR00081">
    <property type="entry name" value="GDHRDH"/>
</dbReference>
<proteinExistence type="inferred from homology"/>
<evidence type="ECO:0000256" key="3">
    <source>
        <dbReference type="ARBA" id="ARBA00024071"/>
    </source>
</evidence>
<dbReference type="EC" id="1.1.1.62" evidence="4"/>
<dbReference type="OMA" id="RHIFEND"/>
<evidence type="ECO:0000256" key="2">
    <source>
        <dbReference type="ARBA" id="ARBA00023002"/>
    </source>
</evidence>
<evidence type="ECO:0000256" key="1">
    <source>
        <dbReference type="ARBA" id="ARBA00006484"/>
    </source>
</evidence>
<dbReference type="GO" id="GO:0004303">
    <property type="term" value="F:estradiol 17-beta-dehydrogenase [NAD(P)+] activity"/>
    <property type="evidence" value="ECO:0007669"/>
    <property type="project" value="UniProtKB-EC"/>
</dbReference>
<dbReference type="EnsemblMetazoa" id="SMAR006462-RA">
    <property type="protein sequence ID" value="SMAR006462-PA"/>
    <property type="gene ID" value="SMAR006462"/>
</dbReference>
<dbReference type="CDD" id="cd05371">
    <property type="entry name" value="HSD10-like_SDR_c"/>
    <property type="match status" value="1"/>
</dbReference>
<dbReference type="PANTHER" id="PTHR43658:SF8">
    <property type="entry name" value="17-BETA-HYDROXYSTEROID DEHYDROGENASE 14-RELATED"/>
    <property type="match status" value="1"/>
</dbReference>
<dbReference type="Pfam" id="PF00106">
    <property type="entry name" value="adh_short"/>
    <property type="match status" value="1"/>
</dbReference>
<comment type="catalytic activity">
    <reaction evidence="14">
        <text>cortisone + NAD(+) = 17alpha-hydroxypregn-4-en-3,11,20-trione-21-al + NADH + H(+)</text>
        <dbReference type="Rhea" id="RHEA:42016"/>
        <dbReference type="ChEBI" id="CHEBI:15378"/>
        <dbReference type="ChEBI" id="CHEBI:16962"/>
        <dbReference type="ChEBI" id="CHEBI:57540"/>
        <dbReference type="ChEBI" id="CHEBI:57945"/>
        <dbReference type="ChEBI" id="CHEBI:78596"/>
    </reaction>
    <physiologicalReaction direction="left-to-right" evidence="14">
        <dbReference type="Rhea" id="RHEA:42017"/>
    </physiologicalReaction>
</comment>
<comment type="similarity">
    <text evidence="1 20">Belongs to the short-chain dehydrogenases/reductases (SDR) family.</text>
</comment>
<evidence type="ECO:0000256" key="9">
    <source>
        <dbReference type="ARBA" id="ARBA00050927"/>
    </source>
</evidence>
<dbReference type="FunFam" id="3.40.50.720:FF:000215">
    <property type="entry name" value="3-hydroxyacyl-CoA dehydrogenase type-2"/>
    <property type="match status" value="1"/>
</dbReference>
<dbReference type="PhylomeDB" id="T1IYZ4"/>
<evidence type="ECO:0000256" key="15">
    <source>
        <dbReference type="ARBA" id="ARBA00052668"/>
    </source>
</evidence>
<comment type="catalytic activity">
    <reaction evidence="6">
        <text>a (3S)-3-hydroxyacyl-CoA + NAD(+) = a 3-oxoacyl-CoA + NADH + H(+)</text>
        <dbReference type="Rhea" id="RHEA:22432"/>
        <dbReference type="ChEBI" id="CHEBI:15378"/>
        <dbReference type="ChEBI" id="CHEBI:57318"/>
        <dbReference type="ChEBI" id="CHEBI:57540"/>
        <dbReference type="ChEBI" id="CHEBI:57945"/>
        <dbReference type="ChEBI" id="CHEBI:90726"/>
        <dbReference type="EC" id="1.1.1.35"/>
    </reaction>
    <physiologicalReaction direction="left-to-right" evidence="6">
        <dbReference type="Rhea" id="RHEA:22433"/>
    </physiologicalReaction>
    <physiologicalReaction direction="right-to-left" evidence="6">
        <dbReference type="Rhea" id="RHEA:22434"/>
    </physiologicalReaction>
</comment>
<dbReference type="GO" id="GO:0006631">
    <property type="term" value="P:fatty acid metabolic process"/>
    <property type="evidence" value="ECO:0007669"/>
    <property type="project" value="TreeGrafter"/>
</dbReference>
<evidence type="ECO:0000256" key="13">
    <source>
        <dbReference type="ARBA" id="ARBA00052095"/>
    </source>
</evidence>
<dbReference type="Gene3D" id="3.40.50.720">
    <property type="entry name" value="NAD(P)-binding Rossmann-like Domain"/>
    <property type="match status" value="1"/>
</dbReference>
<dbReference type="GO" id="GO:0008210">
    <property type="term" value="P:estrogen metabolic process"/>
    <property type="evidence" value="ECO:0007669"/>
    <property type="project" value="TreeGrafter"/>
</dbReference>
<evidence type="ECO:0000256" key="17">
    <source>
        <dbReference type="ARBA" id="ARBA00079624"/>
    </source>
</evidence>
<name>T1IYZ4_STRMM</name>
<evidence type="ECO:0000256" key="8">
    <source>
        <dbReference type="ARBA" id="ARBA00050435"/>
    </source>
</evidence>
<comment type="catalytic activity">
    <reaction evidence="7">
        <text>5alpha-androstane-3alpha,17beta-diol + NAD(+) = 17beta-hydroxy-5alpha-androstan-3-one + NADH + H(+)</text>
        <dbReference type="Rhea" id="RHEA:42004"/>
        <dbReference type="ChEBI" id="CHEBI:15378"/>
        <dbReference type="ChEBI" id="CHEBI:16330"/>
        <dbReference type="ChEBI" id="CHEBI:36713"/>
        <dbReference type="ChEBI" id="CHEBI:57540"/>
        <dbReference type="ChEBI" id="CHEBI:57945"/>
        <dbReference type="EC" id="1.1.1.53"/>
    </reaction>
    <physiologicalReaction direction="right-to-left" evidence="7">
        <dbReference type="Rhea" id="RHEA:42006"/>
    </physiologicalReaction>
</comment>
<dbReference type="GO" id="GO:0047044">
    <property type="term" value="F:androstan-3-alpha,17-beta-diol dehydrogenase (NAD+) activity"/>
    <property type="evidence" value="ECO:0007669"/>
    <property type="project" value="UniProtKB-EC"/>
</dbReference>
<comment type="catalytic activity">
    <reaction evidence="8">
        <text>17beta-hydroxy-5alpha-androstan-3-one + NAD(+) = 5alpha-androstan-3,17-dione + NADH + H(+)</text>
        <dbReference type="Rhea" id="RHEA:41992"/>
        <dbReference type="ChEBI" id="CHEBI:15378"/>
        <dbReference type="ChEBI" id="CHEBI:15994"/>
        <dbReference type="ChEBI" id="CHEBI:16330"/>
        <dbReference type="ChEBI" id="CHEBI:57540"/>
        <dbReference type="ChEBI" id="CHEBI:57945"/>
    </reaction>
    <physiologicalReaction direction="left-to-right" evidence="8">
        <dbReference type="Rhea" id="RHEA:41993"/>
    </physiologicalReaction>
</comment>
<evidence type="ECO:0000256" key="14">
    <source>
        <dbReference type="ARBA" id="ARBA00052417"/>
    </source>
</evidence>
<dbReference type="EMBL" id="JH431701">
    <property type="status" value="NOT_ANNOTATED_CDS"/>
    <property type="molecule type" value="Genomic_DNA"/>
</dbReference>
<dbReference type="SUPFAM" id="SSF51735">
    <property type="entry name" value="NAD(P)-binding Rossmann-fold domains"/>
    <property type="match status" value="1"/>
</dbReference>
<comment type="catalytic activity">
    <reaction evidence="9">
        <text>cortisol + NAD(+) = 11beta,17alpha-dihydroxypregn-4-ene-3,20,21-trione + NADH + H(+)</text>
        <dbReference type="Rhea" id="RHEA:42012"/>
        <dbReference type="ChEBI" id="CHEBI:15378"/>
        <dbReference type="ChEBI" id="CHEBI:17650"/>
        <dbReference type="ChEBI" id="CHEBI:57540"/>
        <dbReference type="ChEBI" id="CHEBI:57945"/>
        <dbReference type="ChEBI" id="CHEBI:78595"/>
    </reaction>
    <physiologicalReaction direction="left-to-right" evidence="9">
        <dbReference type="Rhea" id="RHEA:42013"/>
    </physiologicalReaction>
</comment>
<dbReference type="eggNOG" id="KOG1199">
    <property type="taxonomic scope" value="Eukaryota"/>
</dbReference>
<organism evidence="21 22">
    <name type="scientific">Strigamia maritima</name>
    <name type="common">European centipede</name>
    <name type="synonym">Geophilus maritimus</name>
    <dbReference type="NCBI Taxonomy" id="126957"/>
    <lineage>
        <taxon>Eukaryota</taxon>
        <taxon>Metazoa</taxon>
        <taxon>Ecdysozoa</taxon>
        <taxon>Arthropoda</taxon>
        <taxon>Myriapoda</taxon>
        <taxon>Chilopoda</taxon>
        <taxon>Pleurostigmophora</taxon>
        <taxon>Geophilomorpha</taxon>
        <taxon>Linotaeniidae</taxon>
        <taxon>Strigamia</taxon>
    </lineage>
</organism>
<dbReference type="GO" id="GO:0003857">
    <property type="term" value="F:(3S)-3-hydroxyacyl-CoA dehydrogenase (NAD+) activity"/>
    <property type="evidence" value="ECO:0007669"/>
    <property type="project" value="UniProtKB-EC"/>
</dbReference>
<dbReference type="GO" id="GO:0005739">
    <property type="term" value="C:mitochondrion"/>
    <property type="evidence" value="ECO:0007669"/>
    <property type="project" value="TreeGrafter"/>
</dbReference>
<evidence type="ECO:0000256" key="11">
    <source>
        <dbReference type="ARBA" id="ARBA00051637"/>
    </source>
</evidence>
<sequence length="259" mass="27146">MSLIKSVTGSVALVTGAASGLGLAVVQRLSAKGAKIVMVDLPSSKGEQVAKQFKHDVIFAPADVTNENDVNSALNEAISKFGRIDAVVNCAGIGVACKTYDFKRKVPHSLADYENVLHVNTTGTFNVTRLAAGLLGNNPPNSDGQRGVIVNTASVAAFDGQKGHTAYAASNGGVVAMTLPFARDLASQGIRCCTIAAGLFESPLIKGLPKNAMDHLVSMAQLPKRVGSAEEFAHLVQFIIENPFINGETIRVDAAMRMP</sequence>
<comment type="catalytic activity">
    <reaction evidence="11">
        <text>3beta,7beta-dihydroxy-5beta-cholan-24-oate + NAD(+) = 3beta-hydroxy-7-oxo-5beta-cholan-24-oate + NADH + H(+)</text>
        <dbReference type="Rhea" id="RHEA:42024"/>
        <dbReference type="ChEBI" id="CHEBI:15378"/>
        <dbReference type="ChEBI" id="CHEBI:57540"/>
        <dbReference type="ChEBI" id="CHEBI:57945"/>
        <dbReference type="ChEBI" id="CHEBI:78602"/>
        <dbReference type="ChEBI" id="CHEBI:78603"/>
    </reaction>
    <physiologicalReaction direction="left-to-right" evidence="11">
        <dbReference type="Rhea" id="RHEA:42025"/>
    </physiologicalReaction>
</comment>
<dbReference type="PRINTS" id="PR00080">
    <property type="entry name" value="SDRFAMILY"/>
</dbReference>
<protein>
    <recommendedName>
        <fullName evidence="16">3-hydroxyacyl-CoA dehydrogenase type-2</fullName>
        <ecNumber evidence="3">1.1.1.53</ecNumber>
        <ecNumber evidence="4">1.1.1.62</ecNumber>
    </recommendedName>
    <alternativeName>
        <fullName evidence="18">3-hydroxyacyl-CoA dehydrogenase type II</fullName>
    </alternativeName>
    <alternativeName>
        <fullName evidence="19">Mitochondrial ribonuclease P protein 2</fullName>
    </alternativeName>
    <alternativeName>
        <fullName evidence="17">Type II HADH</fullName>
    </alternativeName>
</protein>
<evidence type="ECO:0000256" key="5">
    <source>
        <dbReference type="ARBA" id="ARBA00049381"/>
    </source>
</evidence>
<evidence type="ECO:0000256" key="19">
    <source>
        <dbReference type="ARBA" id="ARBA00082399"/>
    </source>
</evidence>
<accession>T1IYZ4</accession>
<dbReference type="PANTHER" id="PTHR43658">
    <property type="entry name" value="SHORT-CHAIN DEHYDROGENASE/REDUCTASE"/>
    <property type="match status" value="1"/>
</dbReference>
<evidence type="ECO:0000256" key="10">
    <source>
        <dbReference type="ARBA" id="ARBA00051004"/>
    </source>
</evidence>
<dbReference type="EC" id="1.1.1.53" evidence="3"/>
<evidence type="ECO:0000256" key="16">
    <source>
        <dbReference type="ARBA" id="ARBA00072938"/>
    </source>
</evidence>
<evidence type="ECO:0000256" key="12">
    <source>
        <dbReference type="ARBA" id="ARBA00051831"/>
    </source>
</evidence>
<evidence type="ECO:0000313" key="22">
    <source>
        <dbReference type="Proteomes" id="UP000014500"/>
    </source>
</evidence>
<dbReference type="GO" id="GO:0008209">
    <property type="term" value="P:androgen metabolic process"/>
    <property type="evidence" value="ECO:0007669"/>
    <property type="project" value="TreeGrafter"/>
</dbReference>
<evidence type="ECO:0000256" key="6">
    <source>
        <dbReference type="ARBA" id="ARBA00050141"/>
    </source>
</evidence>
<keyword evidence="2" id="KW-0560">Oxidoreductase</keyword>
<dbReference type="InterPro" id="IPR002347">
    <property type="entry name" value="SDR_fam"/>
</dbReference>
<dbReference type="HOGENOM" id="CLU_010194_42_0_1"/>
<comment type="catalytic activity">
    <reaction evidence="13">
        <text>5alpha-pregnan-20beta-ol-3-one + NAD(+) = 5alpha-pregnane-3,20-dione + NADH + H(+)</text>
        <dbReference type="Rhea" id="RHEA:42008"/>
        <dbReference type="ChEBI" id="CHEBI:15378"/>
        <dbReference type="ChEBI" id="CHEBI:28952"/>
        <dbReference type="ChEBI" id="CHEBI:57540"/>
        <dbReference type="ChEBI" id="CHEBI:57945"/>
        <dbReference type="ChEBI" id="CHEBI:78594"/>
    </reaction>
    <physiologicalReaction direction="left-to-right" evidence="13">
        <dbReference type="Rhea" id="RHEA:42009"/>
    </physiologicalReaction>
</comment>
<comment type="catalytic activity">
    <reaction evidence="5">
        <text>17beta-estradiol + NAD(+) = estrone + NADH + H(+)</text>
        <dbReference type="Rhea" id="RHEA:24612"/>
        <dbReference type="ChEBI" id="CHEBI:15378"/>
        <dbReference type="ChEBI" id="CHEBI:16469"/>
        <dbReference type="ChEBI" id="CHEBI:17263"/>
        <dbReference type="ChEBI" id="CHEBI:57540"/>
        <dbReference type="ChEBI" id="CHEBI:57945"/>
        <dbReference type="EC" id="1.1.1.62"/>
    </reaction>
    <physiologicalReaction direction="left-to-right" evidence="5">
        <dbReference type="Rhea" id="RHEA:24613"/>
    </physiologicalReaction>
</comment>
<keyword evidence="22" id="KW-1185">Reference proteome</keyword>
<evidence type="ECO:0000256" key="4">
    <source>
        <dbReference type="ARBA" id="ARBA00024072"/>
    </source>
</evidence>
<evidence type="ECO:0000313" key="21">
    <source>
        <dbReference type="EnsemblMetazoa" id="SMAR006462-PA"/>
    </source>
</evidence>
<comment type="catalytic activity">
    <reaction evidence="15">
        <text>11-dehydrocorticosterone + NAD(+) = pregn-4-ene-3,11,20,21-tetraone + NADH + H(+)</text>
        <dbReference type="Rhea" id="RHEA:42020"/>
        <dbReference type="ChEBI" id="CHEBI:15378"/>
        <dbReference type="ChEBI" id="CHEBI:57540"/>
        <dbReference type="ChEBI" id="CHEBI:57945"/>
        <dbReference type="ChEBI" id="CHEBI:78600"/>
        <dbReference type="ChEBI" id="CHEBI:78601"/>
    </reaction>
    <physiologicalReaction direction="left-to-right" evidence="15">
        <dbReference type="Rhea" id="RHEA:42021"/>
    </physiologicalReaction>
</comment>
<dbReference type="STRING" id="126957.T1IYZ4"/>
<reference evidence="21" key="2">
    <citation type="submission" date="2015-02" db="UniProtKB">
        <authorList>
            <consortium name="EnsemblMetazoa"/>
        </authorList>
    </citation>
    <scope>IDENTIFICATION</scope>
</reference>
<reference evidence="22" key="1">
    <citation type="submission" date="2011-05" db="EMBL/GenBank/DDBJ databases">
        <authorList>
            <person name="Richards S.R."/>
            <person name="Qu J."/>
            <person name="Jiang H."/>
            <person name="Jhangiani S.N."/>
            <person name="Agravi P."/>
            <person name="Goodspeed R."/>
            <person name="Gross S."/>
            <person name="Mandapat C."/>
            <person name="Jackson L."/>
            <person name="Mathew T."/>
            <person name="Pu L."/>
            <person name="Thornton R."/>
            <person name="Saada N."/>
            <person name="Wilczek-Boney K.B."/>
            <person name="Lee S."/>
            <person name="Kovar C."/>
            <person name="Wu Y."/>
            <person name="Scherer S.E."/>
            <person name="Worley K.C."/>
            <person name="Muzny D.M."/>
            <person name="Gibbs R."/>
        </authorList>
    </citation>
    <scope>NUCLEOTIDE SEQUENCE</scope>
    <source>
        <strain evidence="22">Brora</strain>
    </source>
</reference>
<evidence type="ECO:0000256" key="20">
    <source>
        <dbReference type="RuleBase" id="RU000363"/>
    </source>
</evidence>
<dbReference type="Proteomes" id="UP000014500">
    <property type="component" value="Unassembled WGS sequence"/>
</dbReference>
<evidence type="ECO:0000256" key="18">
    <source>
        <dbReference type="ARBA" id="ARBA00082293"/>
    </source>
</evidence>
<dbReference type="InterPro" id="IPR036291">
    <property type="entry name" value="NAD(P)-bd_dom_sf"/>
</dbReference>
<dbReference type="AlphaFoldDB" id="T1IYZ4"/>
<evidence type="ECO:0000256" key="7">
    <source>
        <dbReference type="ARBA" id="ARBA00050365"/>
    </source>
</evidence>
<comment type="catalytic activity">
    <reaction evidence="12">
        <text>ursodeoxycholate + NAD(+) = 7-oxolithocholate + NADH + H(+)</text>
        <dbReference type="Rhea" id="RHEA:42028"/>
        <dbReference type="ChEBI" id="CHEBI:15378"/>
        <dbReference type="ChEBI" id="CHEBI:57540"/>
        <dbReference type="ChEBI" id="CHEBI:57945"/>
        <dbReference type="ChEBI" id="CHEBI:78604"/>
        <dbReference type="ChEBI" id="CHEBI:78605"/>
    </reaction>
    <physiologicalReaction direction="left-to-right" evidence="12">
        <dbReference type="Rhea" id="RHEA:42029"/>
    </physiologicalReaction>
</comment>
<comment type="catalytic activity">
    <reaction evidence="10">
        <text>(3S)-3-hydroxybutanoyl-CoA + NAD(+) = acetoacetyl-CoA + NADH + H(+)</text>
        <dbReference type="Rhea" id="RHEA:30799"/>
        <dbReference type="ChEBI" id="CHEBI:15378"/>
        <dbReference type="ChEBI" id="CHEBI:57286"/>
        <dbReference type="ChEBI" id="CHEBI:57316"/>
        <dbReference type="ChEBI" id="CHEBI:57540"/>
        <dbReference type="ChEBI" id="CHEBI:57945"/>
    </reaction>
    <physiologicalReaction direction="left-to-right" evidence="10">
        <dbReference type="Rhea" id="RHEA:30800"/>
    </physiologicalReaction>
    <physiologicalReaction direction="right-to-left" evidence="10">
        <dbReference type="Rhea" id="RHEA:30801"/>
    </physiologicalReaction>
</comment>